<name>A0A0C3Q6A4_9AGAM</name>
<dbReference type="InterPro" id="IPR057670">
    <property type="entry name" value="SH3_retrovirus"/>
</dbReference>
<feature type="domain" description="Retroviral polymerase SH3-like" evidence="2">
    <location>
        <begin position="2"/>
        <end position="41"/>
    </location>
</feature>
<dbReference type="OrthoDB" id="3054497at2759"/>
<organism evidence="3 4">
    <name type="scientific">Tulasnella calospora MUT 4182</name>
    <dbReference type="NCBI Taxonomy" id="1051891"/>
    <lineage>
        <taxon>Eukaryota</taxon>
        <taxon>Fungi</taxon>
        <taxon>Dikarya</taxon>
        <taxon>Basidiomycota</taxon>
        <taxon>Agaricomycotina</taxon>
        <taxon>Agaricomycetes</taxon>
        <taxon>Cantharellales</taxon>
        <taxon>Tulasnellaceae</taxon>
        <taxon>Tulasnella</taxon>
    </lineage>
</organism>
<evidence type="ECO:0000259" key="2">
    <source>
        <dbReference type="Pfam" id="PF25597"/>
    </source>
</evidence>
<evidence type="ECO:0000313" key="3">
    <source>
        <dbReference type="EMBL" id="KIO18804.1"/>
    </source>
</evidence>
<reference evidence="3 4" key="1">
    <citation type="submission" date="2014-04" db="EMBL/GenBank/DDBJ databases">
        <authorList>
            <consortium name="DOE Joint Genome Institute"/>
            <person name="Kuo A."/>
            <person name="Girlanda M."/>
            <person name="Perotto S."/>
            <person name="Kohler A."/>
            <person name="Nagy L.G."/>
            <person name="Floudas D."/>
            <person name="Copeland A."/>
            <person name="Barry K.W."/>
            <person name="Cichocki N."/>
            <person name="Veneault-Fourrey C."/>
            <person name="LaButti K."/>
            <person name="Lindquist E.A."/>
            <person name="Lipzen A."/>
            <person name="Lundell T."/>
            <person name="Morin E."/>
            <person name="Murat C."/>
            <person name="Sun H."/>
            <person name="Tunlid A."/>
            <person name="Henrissat B."/>
            <person name="Grigoriev I.V."/>
            <person name="Hibbett D.S."/>
            <person name="Martin F."/>
            <person name="Nordberg H.P."/>
            <person name="Cantor M.N."/>
            <person name="Hua S.X."/>
        </authorList>
    </citation>
    <scope>NUCLEOTIDE SEQUENCE [LARGE SCALE GENOMIC DNA]</scope>
    <source>
        <strain evidence="3 4">MUT 4182</strain>
    </source>
</reference>
<proteinExistence type="predicted"/>
<feature type="region of interest" description="Disordered" evidence="1">
    <location>
        <begin position="203"/>
        <end position="267"/>
    </location>
</feature>
<dbReference type="HOGENOM" id="CLU_1042785_0_0_1"/>
<evidence type="ECO:0000256" key="1">
    <source>
        <dbReference type="SAM" id="MobiDB-lite"/>
    </source>
</evidence>
<feature type="compositionally biased region" description="Basic and acidic residues" evidence="1">
    <location>
        <begin position="203"/>
        <end position="214"/>
    </location>
</feature>
<reference evidence="4" key="2">
    <citation type="submission" date="2015-01" db="EMBL/GenBank/DDBJ databases">
        <title>Evolutionary Origins and Diversification of the Mycorrhizal Mutualists.</title>
        <authorList>
            <consortium name="DOE Joint Genome Institute"/>
            <consortium name="Mycorrhizal Genomics Consortium"/>
            <person name="Kohler A."/>
            <person name="Kuo A."/>
            <person name="Nagy L.G."/>
            <person name="Floudas D."/>
            <person name="Copeland A."/>
            <person name="Barry K.W."/>
            <person name="Cichocki N."/>
            <person name="Veneault-Fourrey C."/>
            <person name="LaButti K."/>
            <person name="Lindquist E.A."/>
            <person name="Lipzen A."/>
            <person name="Lundell T."/>
            <person name="Morin E."/>
            <person name="Murat C."/>
            <person name="Riley R."/>
            <person name="Ohm R."/>
            <person name="Sun H."/>
            <person name="Tunlid A."/>
            <person name="Henrissat B."/>
            <person name="Grigoriev I.V."/>
            <person name="Hibbett D.S."/>
            <person name="Martin F."/>
        </authorList>
    </citation>
    <scope>NUCLEOTIDE SEQUENCE [LARGE SCALE GENOMIC DNA]</scope>
    <source>
        <strain evidence="4">MUT 4182</strain>
    </source>
</reference>
<dbReference type="Pfam" id="PF25597">
    <property type="entry name" value="SH3_retrovirus"/>
    <property type="match status" value="1"/>
</dbReference>
<dbReference type="EMBL" id="KN823259">
    <property type="protein sequence ID" value="KIO18804.1"/>
    <property type="molecule type" value="Genomic_DNA"/>
</dbReference>
<evidence type="ECO:0000313" key="4">
    <source>
        <dbReference type="Proteomes" id="UP000054248"/>
    </source>
</evidence>
<protein>
    <recommendedName>
        <fullName evidence="2">Retroviral polymerase SH3-like domain-containing protein</fullName>
    </recommendedName>
</protein>
<accession>A0A0C3Q6A4</accession>
<feature type="compositionally biased region" description="Polar residues" evidence="1">
    <location>
        <begin position="258"/>
        <end position="267"/>
    </location>
</feature>
<feature type="compositionally biased region" description="Polar residues" evidence="1">
    <location>
        <begin position="167"/>
        <end position="183"/>
    </location>
</feature>
<feature type="compositionally biased region" description="Acidic residues" evidence="1">
    <location>
        <begin position="231"/>
        <end position="250"/>
    </location>
</feature>
<gene>
    <name evidence="3" type="ORF">M407DRAFT_31548</name>
</gene>
<sequence length="267" mass="30386">MVLLGYEPNVKGYRLYNFKSRTIEKSRDVIFQETVFPRKPPTVTIELDSSDRLQEHKTTIPAPSSTVSRTVPVVLPSPFTPGTPIKQKQVKSTPPPKRLAPVRYDILPVESIAEEQEPASSLLPAIEEEQLVAQGPSHSKYQWNEDEDLWFGEITAPAPKAIPGSFPEQSPESPLANRSTQDQNRTREEVLNDFLDNLANLKGKDVPKDYRTDDYTSPLRRKKSHRRIPSEEEIEQDLEEEDMLGYDSDENEKITMKPSVQSQDMIL</sequence>
<dbReference type="Proteomes" id="UP000054248">
    <property type="component" value="Unassembled WGS sequence"/>
</dbReference>
<dbReference type="AlphaFoldDB" id="A0A0C3Q6A4"/>
<feature type="region of interest" description="Disordered" evidence="1">
    <location>
        <begin position="157"/>
        <end position="184"/>
    </location>
</feature>
<feature type="region of interest" description="Disordered" evidence="1">
    <location>
        <begin position="78"/>
        <end position="99"/>
    </location>
</feature>
<keyword evidence="4" id="KW-1185">Reference proteome</keyword>